<dbReference type="AlphaFoldDB" id="A0A1H4TTA4"/>
<dbReference type="EMBL" id="FNTL01000004">
    <property type="protein sequence ID" value="SEC59732.1"/>
    <property type="molecule type" value="Genomic_DNA"/>
</dbReference>
<evidence type="ECO:0000313" key="2">
    <source>
        <dbReference type="Proteomes" id="UP000183407"/>
    </source>
</evidence>
<dbReference type="Proteomes" id="UP000183407">
    <property type="component" value="Unassembled WGS sequence"/>
</dbReference>
<proteinExistence type="predicted"/>
<gene>
    <name evidence="1" type="ORF">SAMN04490220_2063</name>
</gene>
<sequence length="65" mass="5973">MCPAVGAEPAGELTLSSLLSSAGAVTPHEVSAAAPGPPASKIWGGQVFGADGVLVVGAGGTGGEG</sequence>
<reference evidence="2" key="1">
    <citation type="submission" date="2016-10" db="EMBL/GenBank/DDBJ databases">
        <authorList>
            <person name="Varghese N."/>
        </authorList>
    </citation>
    <scope>NUCLEOTIDE SEQUENCE [LARGE SCALE GENOMIC DNA]</scope>
    <source>
        <strain evidence="2">DSM 44719</strain>
    </source>
</reference>
<accession>A0A1H4TTA4</accession>
<name>A0A1H4TTA4_RHOJO</name>
<organism evidence="1 2">
    <name type="scientific">Rhodococcus jostii</name>
    <dbReference type="NCBI Taxonomy" id="132919"/>
    <lineage>
        <taxon>Bacteria</taxon>
        <taxon>Bacillati</taxon>
        <taxon>Actinomycetota</taxon>
        <taxon>Actinomycetes</taxon>
        <taxon>Mycobacteriales</taxon>
        <taxon>Nocardiaceae</taxon>
        <taxon>Rhodococcus</taxon>
    </lineage>
</organism>
<evidence type="ECO:0000313" key="1">
    <source>
        <dbReference type="EMBL" id="SEC59732.1"/>
    </source>
</evidence>
<protein>
    <submittedName>
        <fullName evidence="1">Uncharacterized protein</fullName>
    </submittedName>
</protein>